<dbReference type="AlphaFoldDB" id="A0A1Q5P1W8"/>
<accession>A0A1Q5P1W8</accession>
<sequence length="520" mass="55493">MNRKLRWLHPLLVFLLVLSSVLPYAASAKAAVNDVTVTVGSVTGKPGDIVEVPVSIDAPLEDITYYTIALNYDAANLEYVGVIDDRSELMGMLMEDENPGDGSDTFTWFIGTEQTITTSGSLFTLKLKINSNSDIKTYPISIDTDNSSLFGLYDMVNAAYNDGSVAVKSASTTNSVKWTAGTVSAVPGETVSVPVSISNLTKDIAAYGLTLTYDMSKLEAVDVTPVYGNASETCNETSDEGCFQSNFDNSAGTVSTIWVDSSGGDRPLTADYTGTLFTINFNVKESTSVGDTIISFDESASSDAWDPDFNPVIGTFTSGKITVVPTYTVTYDSNGSTGTVPTDDTKYKKDAAVTVKGNTGGLTKTGYTFAGWNTEANGTGASYAANDPFTIEAADVVLYAQWEANSYTVTFSGTKLSDATVSHGEKVDKPADPSKSGSIFGGWYADAEFDAEFDFTKEIISDTVIYAKWTVNEYKVTFNGTDLSDASITHGGKVTKPADPEKAGSTFGGWYADADFRNRI</sequence>
<feature type="domain" description="Cohesin" evidence="3">
    <location>
        <begin position="35"/>
        <end position="165"/>
    </location>
</feature>
<organism evidence="4 5">
    <name type="scientific">Domibacillus mangrovi</name>
    <dbReference type="NCBI Taxonomy" id="1714354"/>
    <lineage>
        <taxon>Bacteria</taxon>
        <taxon>Bacillati</taxon>
        <taxon>Bacillota</taxon>
        <taxon>Bacilli</taxon>
        <taxon>Bacillales</taxon>
        <taxon>Bacillaceae</taxon>
        <taxon>Domibacillus</taxon>
    </lineage>
</organism>
<dbReference type="InterPro" id="IPR008965">
    <property type="entry name" value="CBM2/CBM3_carb-bd_dom_sf"/>
</dbReference>
<dbReference type="Pfam" id="PF09479">
    <property type="entry name" value="Flg_new"/>
    <property type="match status" value="3"/>
</dbReference>
<feature type="chain" id="PRO_5039566236" description="Cohesin domain-containing protein" evidence="2">
    <location>
        <begin position="26"/>
        <end position="520"/>
    </location>
</feature>
<dbReference type="InterPro" id="IPR042229">
    <property type="entry name" value="Listeria/Bacterioides_rpt_sf"/>
</dbReference>
<dbReference type="CDD" id="cd08548">
    <property type="entry name" value="Type_I_cohesin_like"/>
    <property type="match status" value="2"/>
</dbReference>
<dbReference type="EMBL" id="MRWQ01000008">
    <property type="protein sequence ID" value="OKL36237.1"/>
    <property type="molecule type" value="Genomic_DNA"/>
</dbReference>
<dbReference type="RefSeq" id="WP_073711774.1">
    <property type="nucleotide sequence ID" value="NZ_MRWQ01000008.1"/>
</dbReference>
<comment type="subcellular location">
    <subcellularLocation>
        <location evidence="1">Cell envelope</location>
    </subcellularLocation>
</comment>
<proteinExistence type="predicted"/>
<dbReference type="Gene3D" id="2.60.40.680">
    <property type="match status" value="2"/>
</dbReference>
<keyword evidence="5" id="KW-1185">Reference proteome</keyword>
<dbReference type="Proteomes" id="UP000186524">
    <property type="component" value="Unassembled WGS sequence"/>
</dbReference>
<dbReference type="Pfam" id="PF00963">
    <property type="entry name" value="Cohesin"/>
    <property type="match status" value="2"/>
</dbReference>
<dbReference type="NCBIfam" id="TIGR02543">
    <property type="entry name" value="List_Bact_rpt"/>
    <property type="match status" value="1"/>
</dbReference>
<dbReference type="GO" id="GO:0000272">
    <property type="term" value="P:polysaccharide catabolic process"/>
    <property type="evidence" value="ECO:0007669"/>
    <property type="project" value="InterPro"/>
</dbReference>
<protein>
    <recommendedName>
        <fullName evidence="3">Cohesin domain-containing protein</fullName>
    </recommendedName>
</protein>
<dbReference type="OrthoDB" id="9802993at2"/>
<dbReference type="InterPro" id="IPR013378">
    <property type="entry name" value="InlB-like_B-rpt"/>
</dbReference>
<evidence type="ECO:0000313" key="4">
    <source>
        <dbReference type="EMBL" id="OKL36237.1"/>
    </source>
</evidence>
<feature type="domain" description="Cohesin" evidence="3">
    <location>
        <begin position="176"/>
        <end position="323"/>
    </location>
</feature>
<evidence type="ECO:0000313" key="5">
    <source>
        <dbReference type="Proteomes" id="UP000186524"/>
    </source>
</evidence>
<evidence type="ECO:0000256" key="1">
    <source>
        <dbReference type="ARBA" id="ARBA00004196"/>
    </source>
</evidence>
<comment type="caution">
    <text evidence="4">The sequence shown here is derived from an EMBL/GenBank/DDBJ whole genome shotgun (WGS) entry which is preliminary data.</text>
</comment>
<dbReference type="STRING" id="1714354.BLL40_10005"/>
<evidence type="ECO:0000259" key="3">
    <source>
        <dbReference type="Pfam" id="PF00963"/>
    </source>
</evidence>
<dbReference type="Gene3D" id="2.60.40.4270">
    <property type="entry name" value="Listeria-Bacteroides repeat domain"/>
    <property type="match status" value="3"/>
</dbReference>
<gene>
    <name evidence="4" type="ORF">BLL40_10005</name>
</gene>
<feature type="signal peptide" evidence="2">
    <location>
        <begin position="1"/>
        <end position="25"/>
    </location>
</feature>
<reference evidence="4 5" key="1">
    <citation type="submission" date="2016-12" db="EMBL/GenBank/DDBJ databases">
        <title>Domibacillus sp. SAOS 44 whole genome sequencing.</title>
        <authorList>
            <person name="Verma A."/>
            <person name="Krishnamurthi S."/>
        </authorList>
    </citation>
    <scope>NUCLEOTIDE SEQUENCE [LARGE SCALE GENOMIC DNA]</scope>
    <source>
        <strain evidence="4 5">SAOS 44</strain>
    </source>
</reference>
<keyword evidence="2" id="KW-0732">Signal</keyword>
<name>A0A1Q5P1W8_9BACI</name>
<dbReference type="SUPFAM" id="SSF49384">
    <property type="entry name" value="Carbohydrate-binding domain"/>
    <property type="match status" value="2"/>
</dbReference>
<evidence type="ECO:0000256" key="2">
    <source>
        <dbReference type="SAM" id="SignalP"/>
    </source>
</evidence>
<dbReference type="GO" id="GO:0030313">
    <property type="term" value="C:cell envelope"/>
    <property type="evidence" value="ECO:0007669"/>
    <property type="project" value="UniProtKB-SubCell"/>
</dbReference>
<dbReference type="GO" id="GO:0030246">
    <property type="term" value="F:carbohydrate binding"/>
    <property type="evidence" value="ECO:0007669"/>
    <property type="project" value="InterPro"/>
</dbReference>
<dbReference type="InterPro" id="IPR002102">
    <property type="entry name" value="Cohesin_dom"/>
</dbReference>